<feature type="transmembrane region" description="Helical" evidence="6">
    <location>
        <begin position="765"/>
        <end position="785"/>
    </location>
</feature>
<comment type="caution">
    <text evidence="9">The sequence shown here is derived from an EMBL/GenBank/DDBJ whole genome shotgun (WGS) entry which is preliminary data.</text>
</comment>
<protein>
    <recommendedName>
        <fullName evidence="11">ABC transporter permease</fullName>
    </recommendedName>
</protein>
<feature type="domain" description="ABC3 transporter permease C-terminal" evidence="7">
    <location>
        <begin position="683"/>
        <end position="795"/>
    </location>
</feature>
<feature type="transmembrane region" description="Helical" evidence="6">
    <location>
        <begin position="281"/>
        <end position="302"/>
    </location>
</feature>
<feature type="transmembrane region" description="Helical" evidence="6">
    <location>
        <begin position="679"/>
        <end position="703"/>
    </location>
</feature>
<comment type="subcellular location">
    <subcellularLocation>
        <location evidence="1">Cell membrane</location>
        <topology evidence="1">Multi-pass membrane protein</topology>
    </subcellularLocation>
</comment>
<dbReference type="GO" id="GO:0005886">
    <property type="term" value="C:plasma membrane"/>
    <property type="evidence" value="ECO:0007669"/>
    <property type="project" value="UniProtKB-SubCell"/>
</dbReference>
<evidence type="ECO:0000256" key="5">
    <source>
        <dbReference type="ARBA" id="ARBA00023136"/>
    </source>
</evidence>
<dbReference type="PANTHER" id="PTHR30572:SF18">
    <property type="entry name" value="ABC-TYPE MACROLIDE FAMILY EXPORT SYSTEM PERMEASE COMPONENT 2"/>
    <property type="match status" value="1"/>
</dbReference>
<name>A0A2S7IRP9_9BACT</name>
<keyword evidence="3 6" id="KW-0812">Transmembrane</keyword>
<dbReference type="AlphaFoldDB" id="A0A2S7IRP9"/>
<feature type="transmembrane region" description="Helical" evidence="6">
    <location>
        <begin position="379"/>
        <end position="403"/>
    </location>
</feature>
<evidence type="ECO:0000256" key="2">
    <source>
        <dbReference type="ARBA" id="ARBA00022475"/>
    </source>
</evidence>
<dbReference type="InterPro" id="IPR003838">
    <property type="entry name" value="ABC3_permease_C"/>
</dbReference>
<gene>
    <name evidence="9" type="ORF">C5O19_12450</name>
</gene>
<accession>A0A2S7IRP9</accession>
<dbReference type="InterPro" id="IPR025857">
    <property type="entry name" value="MacB_PCD"/>
</dbReference>
<proteinExistence type="predicted"/>
<dbReference type="RefSeq" id="WP_104712627.1">
    <property type="nucleotide sequence ID" value="NZ_PTRA01000001.1"/>
</dbReference>
<dbReference type="EMBL" id="PTRA01000001">
    <property type="protein sequence ID" value="PQA60387.1"/>
    <property type="molecule type" value="Genomic_DNA"/>
</dbReference>
<dbReference type="Pfam" id="PF12704">
    <property type="entry name" value="MacB_PCD"/>
    <property type="match status" value="2"/>
</dbReference>
<dbReference type="GO" id="GO:0022857">
    <property type="term" value="F:transmembrane transporter activity"/>
    <property type="evidence" value="ECO:0007669"/>
    <property type="project" value="TreeGrafter"/>
</dbReference>
<feature type="transmembrane region" description="Helical" evidence="6">
    <location>
        <begin position="731"/>
        <end position="750"/>
    </location>
</feature>
<evidence type="ECO:0008006" key="11">
    <source>
        <dbReference type="Google" id="ProtNLM"/>
    </source>
</evidence>
<reference evidence="10" key="1">
    <citation type="submission" date="2018-02" db="EMBL/GenBank/DDBJ databases">
        <title>Genome sequencing of Solimonas sp. HR-BB.</title>
        <authorList>
            <person name="Lee Y."/>
            <person name="Jeon C.O."/>
        </authorList>
    </citation>
    <scope>NUCLEOTIDE SEQUENCE [LARGE SCALE GENOMIC DNA]</scope>
    <source>
        <strain evidence="10">HR-U</strain>
    </source>
</reference>
<dbReference type="PANTHER" id="PTHR30572">
    <property type="entry name" value="MEMBRANE COMPONENT OF TRANSPORTER-RELATED"/>
    <property type="match status" value="1"/>
</dbReference>
<dbReference type="OrthoDB" id="5933722at2"/>
<dbReference type="Pfam" id="PF02687">
    <property type="entry name" value="FtsX"/>
    <property type="match status" value="2"/>
</dbReference>
<evidence type="ECO:0000256" key="6">
    <source>
        <dbReference type="SAM" id="Phobius"/>
    </source>
</evidence>
<dbReference type="Proteomes" id="UP000239590">
    <property type="component" value="Unassembled WGS sequence"/>
</dbReference>
<sequence>MLQNYLKIAWRSLWKNRLFSMVNLVGLALGLTASLLILEYVSFEKSFNTFHPQLPSLYRILMKDQAGTTQGSSAPGIILRTDFPEIKGYCRLAEGISNGIITVANQTFREEHSAYADASLFELFHFPLLSGSAQELKKPLTVALSAHQARTLFGSTDVVGKSLSLANQFGKLEYAVVAVYENMPENSDLQVDLVLSLATLQNPTIVASNSWVDPTGVGAQFLTTYVRLAPQSTVSHVEAKFNALLKTLPTGATDEIRLQAVSFQHLGSSLNDSYPTYGNLGFVYIMTGIALLILLIAWFNYVNLSTALSTKRSKEVGVRKVIGAHRNQLITQFLGESMILNLTALLLALVLVDLLQIPFNLLIKKNLSLSILLHSAFGLYGLLFFIAGSVLSGAYTAFILSSINPILSLKGGFLKSGRAWLRQSLVVFQFSISIALIAATFIVYHQLHYMQRKNLGMNLQQLLVMQGPEVGRDDSLFQDRAVGFRNAVSQLAFVSSFSNTGNVPGNGFNFSTENVLRTDQTTAGAHTSYKVLICDDQYFKTYDIALATGRAFTKGETEKPWRNVAQVVLNEAAVARLSATPTSILGKTISFNGQAVEVIGVVKNYHHLGLKEVIQPIVFWPQQNTTYFTAQISTDQLQKHLSQIQTLYERFFPGNPFSFHFADEQFNYQYQTEQQYSELFTLAAGLSIFIACLGLLGLAAFSAEQRTKEIGIRKVLGASVVQLSAMLSKDFVRLVLIALLLAVPLVWLAMERWLEQFAYHVSVQWWIFAGAGLLTLTIALLTVGYQSIRTALINPVKSLKSE</sequence>
<evidence type="ECO:0000259" key="7">
    <source>
        <dbReference type="Pfam" id="PF02687"/>
    </source>
</evidence>
<keyword evidence="4 6" id="KW-1133">Transmembrane helix</keyword>
<feature type="transmembrane region" description="Helical" evidence="6">
    <location>
        <begin position="424"/>
        <end position="444"/>
    </location>
</feature>
<dbReference type="InterPro" id="IPR050250">
    <property type="entry name" value="Macrolide_Exporter_MacB"/>
</dbReference>
<feature type="domain" description="ABC3 transporter permease C-terminal" evidence="7">
    <location>
        <begin position="289"/>
        <end position="405"/>
    </location>
</feature>
<keyword evidence="2" id="KW-1003">Cell membrane</keyword>
<evidence type="ECO:0000259" key="8">
    <source>
        <dbReference type="Pfam" id="PF12704"/>
    </source>
</evidence>
<feature type="transmembrane region" description="Helical" evidence="6">
    <location>
        <begin position="21"/>
        <end position="43"/>
    </location>
</feature>
<feature type="transmembrane region" description="Helical" evidence="6">
    <location>
        <begin position="338"/>
        <end position="359"/>
    </location>
</feature>
<evidence type="ECO:0000256" key="1">
    <source>
        <dbReference type="ARBA" id="ARBA00004651"/>
    </source>
</evidence>
<feature type="domain" description="MacB-like periplasmic core" evidence="8">
    <location>
        <begin position="20"/>
        <end position="243"/>
    </location>
</feature>
<evidence type="ECO:0000256" key="4">
    <source>
        <dbReference type="ARBA" id="ARBA00022989"/>
    </source>
</evidence>
<evidence type="ECO:0000313" key="9">
    <source>
        <dbReference type="EMBL" id="PQA60387.1"/>
    </source>
</evidence>
<feature type="domain" description="MacB-like periplasmic core" evidence="8">
    <location>
        <begin position="431"/>
        <end position="625"/>
    </location>
</feature>
<keyword evidence="10" id="KW-1185">Reference proteome</keyword>
<keyword evidence="5 6" id="KW-0472">Membrane</keyword>
<evidence type="ECO:0000256" key="3">
    <source>
        <dbReference type="ARBA" id="ARBA00022692"/>
    </source>
</evidence>
<organism evidence="9 10">
    <name type="scientific">Siphonobacter curvatus</name>
    <dbReference type="NCBI Taxonomy" id="2094562"/>
    <lineage>
        <taxon>Bacteria</taxon>
        <taxon>Pseudomonadati</taxon>
        <taxon>Bacteroidota</taxon>
        <taxon>Cytophagia</taxon>
        <taxon>Cytophagales</taxon>
        <taxon>Cytophagaceae</taxon>
        <taxon>Siphonobacter</taxon>
    </lineage>
</organism>
<evidence type="ECO:0000313" key="10">
    <source>
        <dbReference type="Proteomes" id="UP000239590"/>
    </source>
</evidence>